<evidence type="ECO:0000256" key="5">
    <source>
        <dbReference type="ARBA" id="ARBA00022833"/>
    </source>
</evidence>
<evidence type="ECO:0000256" key="9">
    <source>
        <dbReference type="RuleBase" id="RU362131"/>
    </source>
</evidence>
<dbReference type="EMBL" id="JBAHYK010000690">
    <property type="protein sequence ID" value="KAL0571963.1"/>
    <property type="molecule type" value="Genomic_DNA"/>
</dbReference>
<gene>
    <name evidence="12" type="primary">APN2</name>
    <name evidence="12" type="ORF">V5O48_009989</name>
</gene>
<protein>
    <recommendedName>
        <fullName evidence="9">DNA-(apurinic or apyrimidinic site) endonuclease</fullName>
        <ecNumber evidence="9">3.1.-.-</ecNumber>
    </recommendedName>
</protein>
<feature type="region of interest" description="Disordered" evidence="10">
    <location>
        <begin position="353"/>
        <end position="585"/>
    </location>
</feature>
<keyword evidence="2 9" id="KW-0479">Metal-binding</keyword>
<dbReference type="Gene3D" id="3.60.10.10">
    <property type="entry name" value="Endonuclease/exonuclease/phosphatase"/>
    <property type="match status" value="1"/>
</dbReference>
<evidence type="ECO:0000313" key="13">
    <source>
        <dbReference type="Proteomes" id="UP001465976"/>
    </source>
</evidence>
<dbReference type="Proteomes" id="UP001465976">
    <property type="component" value="Unassembled WGS sequence"/>
</dbReference>
<dbReference type="InterPro" id="IPR010666">
    <property type="entry name" value="Znf_GRF"/>
</dbReference>
<evidence type="ECO:0000256" key="4">
    <source>
        <dbReference type="ARBA" id="ARBA00022801"/>
    </source>
</evidence>
<accession>A0ABR3F9I3</accession>
<dbReference type="InterPro" id="IPR036691">
    <property type="entry name" value="Endo/exonu/phosph_ase_sf"/>
</dbReference>
<dbReference type="Pfam" id="PF03372">
    <property type="entry name" value="Exo_endo_phos"/>
    <property type="match status" value="1"/>
</dbReference>
<evidence type="ECO:0000313" key="12">
    <source>
        <dbReference type="EMBL" id="KAL0571963.1"/>
    </source>
</evidence>
<keyword evidence="9" id="KW-0234">DNA repair</keyword>
<dbReference type="PROSITE" id="PS51435">
    <property type="entry name" value="AP_NUCLEASE_F1_4"/>
    <property type="match status" value="1"/>
</dbReference>
<dbReference type="GO" id="GO:0140078">
    <property type="term" value="F:class I DNA-(apurinic or apyrimidinic site) endonuclease activity"/>
    <property type="evidence" value="ECO:0007669"/>
    <property type="project" value="UniProtKB-EC"/>
</dbReference>
<organism evidence="12 13">
    <name type="scientific">Marasmius crinis-equi</name>
    <dbReference type="NCBI Taxonomy" id="585013"/>
    <lineage>
        <taxon>Eukaryota</taxon>
        <taxon>Fungi</taxon>
        <taxon>Dikarya</taxon>
        <taxon>Basidiomycota</taxon>
        <taxon>Agaricomycotina</taxon>
        <taxon>Agaricomycetes</taxon>
        <taxon>Agaricomycetidae</taxon>
        <taxon>Agaricales</taxon>
        <taxon>Marasmiineae</taxon>
        <taxon>Marasmiaceae</taxon>
        <taxon>Marasmius</taxon>
    </lineage>
</organism>
<comment type="caution">
    <text evidence="12">The sequence shown here is derived from an EMBL/GenBank/DDBJ whole genome shotgun (WGS) entry which is preliminary data.</text>
</comment>
<dbReference type="PROSITE" id="PS51999">
    <property type="entry name" value="ZF_GRF"/>
    <property type="match status" value="1"/>
</dbReference>
<keyword evidence="3 8" id="KW-0863">Zinc-finger</keyword>
<dbReference type="InterPro" id="IPR004808">
    <property type="entry name" value="AP_endonuc_1"/>
</dbReference>
<dbReference type="PANTHER" id="PTHR22748">
    <property type="entry name" value="AP ENDONUCLEASE"/>
    <property type="match status" value="1"/>
</dbReference>
<feature type="domain" description="GRF-type" evidence="11">
    <location>
        <begin position="589"/>
        <end position="650"/>
    </location>
</feature>
<evidence type="ECO:0000256" key="7">
    <source>
        <dbReference type="ARBA" id="ARBA00023242"/>
    </source>
</evidence>
<keyword evidence="12" id="KW-0540">Nuclease</keyword>
<dbReference type="NCBIfam" id="TIGR00633">
    <property type="entry name" value="xth"/>
    <property type="match status" value="1"/>
</dbReference>
<keyword evidence="12" id="KW-0255">Endonuclease</keyword>
<dbReference type="PANTHER" id="PTHR22748:SF4">
    <property type="entry name" value="DNA-(APURINIC OR APYRIMIDINIC SITE) ENDONUCLEASE 2"/>
    <property type="match status" value="1"/>
</dbReference>
<dbReference type="InterPro" id="IPR005135">
    <property type="entry name" value="Endo/exonuclease/phosphatase"/>
</dbReference>
<feature type="compositionally biased region" description="Polar residues" evidence="10">
    <location>
        <begin position="463"/>
        <end position="479"/>
    </location>
</feature>
<name>A0ABR3F9I3_9AGAR</name>
<keyword evidence="12" id="KW-0456">Lyase</keyword>
<evidence type="ECO:0000256" key="10">
    <source>
        <dbReference type="SAM" id="MobiDB-lite"/>
    </source>
</evidence>
<evidence type="ECO:0000256" key="6">
    <source>
        <dbReference type="ARBA" id="ARBA00022842"/>
    </source>
</evidence>
<proteinExistence type="inferred from homology"/>
<sequence>MNEVKSTRPALTKPVAVPLSYDSFFSFPIQKSGYSGVATYTRSSAVVPLKAEEGLSLACRSSTQLKPPLEQSERVSGVEAYPDARVVVTTGSEDDEEMDQEDRSDRHRTLFLRNDLKSLDSEGRVLTLDFGMFVLINTYCPNDGSEERFPFKMDFHYVLEDRIRGLIEDGREVVLVGDLNACAALIDHCEGHLILKRGLAEGKDMETWFWEEKDGRRWLKDLLIEQGGEGVGKGRGCLVDVVRKCHPERKGMYTCWNTKLSARDSNYGTRIDYILITPGLVPWIKDADIQPHIKGSDHCPVYVDFHDEITTAENVTLKLKDLLSGAGETKNNPPRLAARYWDEHSGKQKLLSSFFGGKKAPDPSPTPKSTQEASTSTTVQVVQQTEPSTQTSSPAPPANDSRLEPQSTLPTPSPNSEAPLHEPQTTAESSPPTSQPLPRKRPMSPNSLPSKKTKVSKVKASSNPSSVKTNSNSGQQKLSTLFARSAASSGQNTKGKGKEKAKLEKRHSASQITSSQSTSLDADDIEMLAEGSGAVETTEDLEDADYRLALELSSSQVSSLPPSPSSSQRQKQSSDAWKSLMAPTQPPRCTVHNEIAKEFTVNKPGVNKGKKFFVCSRPVGPGYDKGRAERLREDVDPQYKCNFFKWSSDVRREMKKGG</sequence>
<comment type="similarity">
    <text evidence="1 9">Belongs to the DNA repair enzymes AP/ExoA family.</text>
</comment>
<feature type="compositionally biased region" description="Low complexity" evidence="10">
    <location>
        <begin position="369"/>
        <end position="393"/>
    </location>
</feature>
<feature type="compositionally biased region" description="Low complexity" evidence="10">
    <location>
        <begin position="553"/>
        <end position="574"/>
    </location>
</feature>
<keyword evidence="4" id="KW-0378">Hydrolase</keyword>
<feature type="compositionally biased region" description="Polar residues" evidence="10">
    <location>
        <begin position="404"/>
        <end position="416"/>
    </location>
</feature>
<reference evidence="12 13" key="1">
    <citation type="submission" date="2024-02" db="EMBL/GenBank/DDBJ databases">
        <title>A draft genome for the cacao thread blight pathogen Marasmius crinis-equi.</title>
        <authorList>
            <person name="Cohen S.P."/>
            <person name="Baruah I.K."/>
            <person name="Amoako-Attah I."/>
            <person name="Bukari Y."/>
            <person name="Meinhardt L.W."/>
            <person name="Bailey B.A."/>
        </authorList>
    </citation>
    <scope>NUCLEOTIDE SEQUENCE [LARGE SCALE GENOMIC DNA]</scope>
    <source>
        <strain evidence="12 13">GH-76</strain>
    </source>
</reference>
<feature type="compositionally biased region" description="Low complexity" evidence="10">
    <location>
        <begin position="509"/>
        <end position="519"/>
    </location>
</feature>
<evidence type="ECO:0000256" key="3">
    <source>
        <dbReference type="ARBA" id="ARBA00022771"/>
    </source>
</evidence>
<dbReference type="EC" id="3.1.-.-" evidence="9"/>
<comment type="cofactor">
    <cofactor evidence="9">
        <name>Mg(2+)</name>
        <dbReference type="ChEBI" id="CHEBI:18420"/>
    </cofactor>
    <cofactor evidence="9">
        <name>Mn(2+)</name>
        <dbReference type="ChEBI" id="CHEBI:29035"/>
    </cofactor>
    <text evidence="9">Probably binds two magnesium or manganese ions per subunit.</text>
</comment>
<evidence type="ECO:0000256" key="1">
    <source>
        <dbReference type="ARBA" id="ARBA00007092"/>
    </source>
</evidence>
<evidence type="ECO:0000256" key="2">
    <source>
        <dbReference type="ARBA" id="ARBA00022723"/>
    </source>
</evidence>
<keyword evidence="5" id="KW-0862">Zinc</keyword>
<keyword evidence="9" id="KW-0227">DNA damage</keyword>
<dbReference type="SUPFAM" id="SSF56219">
    <property type="entry name" value="DNase I-like"/>
    <property type="match status" value="1"/>
</dbReference>
<evidence type="ECO:0000259" key="11">
    <source>
        <dbReference type="PROSITE" id="PS51999"/>
    </source>
</evidence>
<keyword evidence="6 9" id="KW-0460">Magnesium</keyword>
<keyword evidence="7" id="KW-0539">Nucleus</keyword>
<evidence type="ECO:0000256" key="8">
    <source>
        <dbReference type="PROSITE-ProRule" id="PRU01343"/>
    </source>
</evidence>
<keyword evidence="13" id="KW-1185">Reference proteome</keyword>
<feature type="compositionally biased region" description="Polar residues" evidence="10">
    <location>
        <begin position="423"/>
        <end position="432"/>
    </location>
</feature>